<dbReference type="InterPro" id="IPR011008">
    <property type="entry name" value="Dimeric_a/b-barrel"/>
</dbReference>
<dbReference type="EMBL" id="CP137892">
    <property type="protein sequence ID" value="WPC06552.1"/>
    <property type="molecule type" value="Genomic_DNA"/>
</dbReference>
<sequence>MIKVSVLYPNPPGVRFDFAYYCSQHMDLVRKCLGEACKAIAVDRGVASAEANSRAPFVAMGHLYFDSLARFQQSFAPHAERIMADLSNFTDSQPLVQISEVELAPQGL</sequence>
<evidence type="ECO:0000313" key="2">
    <source>
        <dbReference type="EMBL" id="WPC06552.1"/>
    </source>
</evidence>
<name>A0ABZ0PZA8_9PSED</name>
<protein>
    <submittedName>
        <fullName evidence="2">EthD family reductase</fullName>
    </submittedName>
</protein>
<gene>
    <name evidence="2" type="ORF">SBP02_07310</name>
</gene>
<dbReference type="Proteomes" id="UP001305928">
    <property type="component" value="Chromosome"/>
</dbReference>
<evidence type="ECO:0000313" key="3">
    <source>
        <dbReference type="Proteomes" id="UP001305928"/>
    </source>
</evidence>
<keyword evidence="3" id="KW-1185">Reference proteome</keyword>
<dbReference type="PANTHER" id="PTHR40260">
    <property type="entry name" value="BLR8190 PROTEIN"/>
    <property type="match status" value="1"/>
</dbReference>
<dbReference type="RefSeq" id="WP_318645731.1">
    <property type="nucleotide sequence ID" value="NZ_CP137892.1"/>
</dbReference>
<proteinExistence type="predicted"/>
<accession>A0ABZ0PZA8</accession>
<dbReference type="PANTHER" id="PTHR40260:SF2">
    <property type="entry name" value="BLR8190 PROTEIN"/>
    <property type="match status" value="1"/>
</dbReference>
<dbReference type="NCBIfam" id="TIGR02118">
    <property type="entry name" value="EthD family reductase"/>
    <property type="match status" value="1"/>
</dbReference>
<evidence type="ECO:0000259" key="1">
    <source>
        <dbReference type="Pfam" id="PF07110"/>
    </source>
</evidence>
<feature type="domain" description="EthD" evidence="1">
    <location>
        <begin position="18"/>
        <end position="92"/>
    </location>
</feature>
<dbReference type="InterPro" id="IPR009799">
    <property type="entry name" value="EthD_dom"/>
</dbReference>
<dbReference type="Gene3D" id="3.30.70.100">
    <property type="match status" value="1"/>
</dbReference>
<reference evidence="2 3" key="1">
    <citation type="submission" date="2023-11" db="EMBL/GenBank/DDBJ databases">
        <title>Complete genome of Pseudomonas benzenivorans BA3361.</title>
        <authorList>
            <person name="Shin S.Y."/>
            <person name="Song J."/>
            <person name="Kang H."/>
        </authorList>
    </citation>
    <scope>NUCLEOTIDE SEQUENCE [LARGE SCALE GENOMIC DNA]</scope>
    <source>
        <strain evidence="2 3">HNIBRBA3361</strain>
    </source>
</reference>
<dbReference type="Pfam" id="PF07110">
    <property type="entry name" value="EthD"/>
    <property type="match status" value="1"/>
</dbReference>
<organism evidence="2 3">
    <name type="scientific">Pseudomonas benzenivorans</name>
    <dbReference type="NCBI Taxonomy" id="556533"/>
    <lineage>
        <taxon>Bacteria</taxon>
        <taxon>Pseudomonadati</taxon>
        <taxon>Pseudomonadota</taxon>
        <taxon>Gammaproteobacteria</taxon>
        <taxon>Pseudomonadales</taxon>
        <taxon>Pseudomonadaceae</taxon>
        <taxon>Pseudomonas</taxon>
    </lineage>
</organism>
<dbReference type="SUPFAM" id="SSF54909">
    <property type="entry name" value="Dimeric alpha+beta barrel"/>
    <property type="match status" value="1"/>
</dbReference>